<evidence type="ECO:0000256" key="8">
    <source>
        <dbReference type="ARBA" id="ARBA00022989"/>
    </source>
</evidence>
<dbReference type="FunFam" id="3.80.10.10:FF:000041">
    <property type="entry name" value="LRR receptor-like serine/threonine-protein kinase ERECTA"/>
    <property type="match status" value="1"/>
</dbReference>
<evidence type="ECO:0000256" key="12">
    <source>
        <dbReference type="SAM" id="MobiDB-lite"/>
    </source>
</evidence>
<keyword evidence="10" id="KW-0675">Receptor</keyword>
<keyword evidence="7" id="KW-0677">Repeat</keyword>
<evidence type="ECO:0000256" key="2">
    <source>
        <dbReference type="ARBA" id="ARBA00009592"/>
    </source>
</evidence>
<dbReference type="InterPro" id="IPR046956">
    <property type="entry name" value="RLP23-like"/>
</dbReference>
<dbReference type="FunFam" id="3.80.10.10:FF:000713">
    <property type="entry name" value="Receptor-like protein 48"/>
    <property type="match status" value="1"/>
</dbReference>
<organism evidence="17 18">
    <name type="scientific">Arabidopsis thaliana x Arabidopsis arenosa</name>
    <dbReference type="NCBI Taxonomy" id="1240361"/>
    <lineage>
        <taxon>Eukaryota</taxon>
        <taxon>Viridiplantae</taxon>
        <taxon>Streptophyta</taxon>
        <taxon>Embryophyta</taxon>
        <taxon>Tracheophyta</taxon>
        <taxon>Spermatophyta</taxon>
        <taxon>Magnoliopsida</taxon>
        <taxon>eudicotyledons</taxon>
        <taxon>Gunneridae</taxon>
        <taxon>Pentapetalae</taxon>
        <taxon>rosids</taxon>
        <taxon>malvids</taxon>
        <taxon>Brassicales</taxon>
        <taxon>Brassicaceae</taxon>
        <taxon>Camelineae</taxon>
        <taxon>Arabidopsis</taxon>
    </lineage>
</organism>
<keyword evidence="4" id="KW-0433">Leucine-rich repeat</keyword>
<keyword evidence="5 13" id="KW-0812">Transmembrane</keyword>
<comment type="similarity">
    <text evidence="2">Belongs to the RLP family.</text>
</comment>
<dbReference type="InterPro" id="IPR055414">
    <property type="entry name" value="LRR_R13L4/SHOC2-like"/>
</dbReference>
<gene>
    <name evidence="17" type="ORF">ISN45_Aa03g005840</name>
</gene>
<dbReference type="EMBL" id="JAEFBK010000008">
    <property type="protein sequence ID" value="KAG7576159.1"/>
    <property type="molecule type" value="Genomic_DNA"/>
</dbReference>
<evidence type="ECO:0000256" key="10">
    <source>
        <dbReference type="ARBA" id="ARBA00023170"/>
    </source>
</evidence>
<protein>
    <submittedName>
        <fullName evidence="17">Leucine-rich repeat typical subtype</fullName>
    </submittedName>
</protein>
<evidence type="ECO:0000256" key="4">
    <source>
        <dbReference type="ARBA" id="ARBA00022614"/>
    </source>
</evidence>
<feature type="transmembrane region" description="Helical" evidence="13">
    <location>
        <begin position="827"/>
        <end position="852"/>
    </location>
</feature>
<feature type="signal peptide" evidence="14">
    <location>
        <begin position="1"/>
        <end position="23"/>
    </location>
</feature>
<dbReference type="Proteomes" id="UP000694240">
    <property type="component" value="Chromosome 8"/>
</dbReference>
<dbReference type="Pfam" id="PF23598">
    <property type="entry name" value="LRR_14"/>
    <property type="match status" value="1"/>
</dbReference>
<evidence type="ECO:0000256" key="1">
    <source>
        <dbReference type="ARBA" id="ARBA00004251"/>
    </source>
</evidence>
<keyword evidence="6 14" id="KW-0732">Signal</keyword>
<reference evidence="17 18" key="1">
    <citation type="submission" date="2020-12" db="EMBL/GenBank/DDBJ databases">
        <title>Concerted genomic and epigenomic changes stabilize Arabidopsis allopolyploids.</title>
        <authorList>
            <person name="Chen Z."/>
        </authorList>
    </citation>
    <scope>NUCLEOTIDE SEQUENCE [LARGE SCALE GENOMIC DNA]</scope>
    <source>
        <strain evidence="17">Allo738</strain>
        <tissue evidence="17">Leaf</tissue>
    </source>
</reference>
<dbReference type="Pfam" id="PF13855">
    <property type="entry name" value="LRR_8"/>
    <property type="match status" value="2"/>
</dbReference>
<feature type="domain" description="Leucine-rich repeat-containing N-terminal plant-type" evidence="15">
    <location>
        <begin position="31"/>
        <end position="78"/>
    </location>
</feature>
<dbReference type="InterPro" id="IPR013210">
    <property type="entry name" value="LRR_N_plant-typ"/>
</dbReference>
<dbReference type="PANTHER" id="PTHR48061">
    <property type="entry name" value="LEUCINE-RICH REPEAT RECEPTOR PROTEIN KINASE EMS1-LIKE-RELATED"/>
    <property type="match status" value="1"/>
</dbReference>
<dbReference type="FunFam" id="3.80.10.10:FF:000095">
    <property type="entry name" value="LRR receptor-like serine/threonine-protein kinase GSO1"/>
    <property type="match status" value="1"/>
</dbReference>
<keyword evidence="3" id="KW-1003">Cell membrane</keyword>
<dbReference type="Pfam" id="PF00560">
    <property type="entry name" value="LRR_1"/>
    <property type="match status" value="4"/>
</dbReference>
<evidence type="ECO:0000313" key="17">
    <source>
        <dbReference type="EMBL" id="KAG7576159.1"/>
    </source>
</evidence>
<feature type="domain" description="Disease resistance R13L4/SHOC-2-like LRR" evidence="16">
    <location>
        <begin position="154"/>
        <end position="388"/>
    </location>
</feature>
<evidence type="ECO:0000256" key="9">
    <source>
        <dbReference type="ARBA" id="ARBA00023136"/>
    </source>
</evidence>
<dbReference type="Pfam" id="PF08263">
    <property type="entry name" value="LRRNT_2"/>
    <property type="match status" value="1"/>
</dbReference>
<sequence>MSIIPITFYFLFLFFYNFRDVFALPNRHLCHPEQRDALLEFKNEFKIKKPCFGCPSPPKTKSWGNGRDCCQWDGITCDAKTGEVIELDLMCSCLHGWFHSNSTLSMLQNFRFLTTIDLSYNHLSGQIPSSIGNLSQLTSLYLSGNYFSGWIPSSLGNLFHLTSLRLYDNNFVGEIPSSLGNLSYLTFLDLSTNNFVGEIPSSFGSLNQLSVLRVDNNKLSGNLPHELINLTKLSEISLLHNQFTGTLPPNITSLSILEFFSASGNNFVGTIPSSLFTIPSITLIFLDNNQFSGTLEFGNISSPSNLLVLQLGGNNLRGPIPRSISRLVNLRTLDLSHFNIQGPVDFNIFSHLKLLGNLYLSHSNTTTTIDLNAVLSSFKMLISLDLSGNHVLVTNNISVSDPPSGSIGSLNLSGCGITEFPEILRTQPQMRTLDISNNKIKGQVPRWLLLQLEYMYISSNNFIGFERSTKPEESFVPKPPMKHLFGSNNNFSGKIPSFICSLRSLIILDLSNNNFSGSIPRCMGKFKSTLSDLNLRRNRLSGSLPKNIMKSLRSLDVSHNELEGKLPRSLIHFSTLEVLNVGSNRINDTFPFWLSSLKKLQVLVLRSNAFHGRIHKTRFPKLRIIDISGNHFNGTLPTDCFVDWTAMYSLGKHEDRFNEKYMGSGYYHDSMVLMNKGVAMELVRILKIYTALDFSENKFEGEIPRSMGLLKELHILNLSSNGFTGHIPSSMANLRELESLDVSRNKLSGEIPKELGNLSYLAYMNFSHNQLVGPVPGGTQFQTQSASSFEENLGLCGRPLEECGLVHEPTPSEQSETGESDNEEEEVLSWIAAAIGFTPGIVLGLTIGHIVISSKPHWFSKVVLYINNSHRRRRTRSEQETLNQGIEDVQEDEQGRIVR</sequence>
<evidence type="ECO:0000256" key="7">
    <source>
        <dbReference type="ARBA" id="ARBA00022737"/>
    </source>
</evidence>
<evidence type="ECO:0000256" key="3">
    <source>
        <dbReference type="ARBA" id="ARBA00022475"/>
    </source>
</evidence>
<evidence type="ECO:0000256" key="6">
    <source>
        <dbReference type="ARBA" id="ARBA00022729"/>
    </source>
</evidence>
<dbReference type="FunFam" id="3.80.10.10:FF:000111">
    <property type="entry name" value="LRR receptor-like serine/threonine-protein kinase ERECTA"/>
    <property type="match status" value="1"/>
</dbReference>
<feature type="chain" id="PRO_5035911392" evidence="14">
    <location>
        <begin position="24"/>
        <end position="899"/>
    </location>
</feature>
<keyword evidence="11" id="KW-0325">Glycoprotein</keyword>
<evidence type="ECO:0000256" key="14">
    <source>
        <dbReference type="SAM" id="SignalP"/>
    </source>
</evidence>
<dbReference type="InterPro" id="IPR003591">
    <property type="entry name" value="Leu-rich_rpt_typical-subtyp"/>
</dbReference>
<evidence type="ECO:0000256" key="13">
    <source>
        <dbReference type="SAM" id="Phobius"/>
    </source>
</evidence>
<evidence type="ECO:0000259" key="16">
    <source>
        <dbReference type="Pfam" id="PF23598"/>
    </source>
</evidence>
<dbReference type="SMART" id="SM00369">
    <property type="entry name" value="LRR_TYP"/>
    <property type="match status" value="8"/>
</dbReference>
<dbReference type="GO" id="GO:0050832">
    <property type="term" value="P:defense response to fungus"/>
    <property type="evidence" value="ECO:0007669"/>
    <property type="project" value="UniProtKB-ARBA"/>
</dbReference>
<dbReference type="AlphaFoldDB" id="A0A8T2AR68"/>
<keyword evidence="18" id="KW-1185">Reference proteome</keyword>
<dbReference type="GO" id="GO:0005886">
    <property type="term" value="C:plasma membrane"/>
    <property type="evidence" value="ECO:0007669"/>
    <property type="project" value="UniProtKB-SubCell"/>
</dbReference>
<keyword evidence="8 13" id="KW-1133">Transmembrane helix</keyword>
<evidence type="ECO:0000313" key="18">
    <source>
        <dbReference type="Proteomes" id="UP000694240"/>
    </source>
</evidence>
<dbReference type="InterPro" id="IPR001611">
    <property type="entry name" value="Leu-rich_rpt"/>
</dbReference>
<evidence type="ECO:0000259" key="15">
    <source>
        <dbReference type="Pfam" id="PF08263"/>
    </source>
</evidence>
<feature type="region of interest" description="Disordered" evidence="12">
    <location>
        <begin position="873"/>
        <end position="899"/>
    </location>
</feature>
<evidence type="ECO:0000256" key="11">
    <source>
        <dbReference type="ARBA" id="ARBA00023180"/>
    </source>
</evidence>
<proteinExistence type="inferred from homology"/>
<comment type="caution">
    <text evidence="17">The sequence shown here is derived from an EMBL/GenBank/DDBJ whole genome shotgun (WGS) entry which is preliminary data.</text>
</comment>
<evidence type="ECO:0000256" key="5">
    <source>
        <dbReference type="ARBA" id="ARBA00022692"/>
    </source>
</evidence>
<accession>A0A8T2AR68</accession>
<dbReference type="PANTHER" id="PTHR48061:SF46">
    <property type="entry name" value="LEUCINE-RICH REPEAT-CONTAINING N-TERMINAL PLANT-TYPE DOMAIN-CONTAINING PROTEIN"/>
    <property type="match status" value="1"/>
</dbReference>
<comment type="subcellular location">
    <subcellularLocation>
        <location evidence="1">Cell membrane</location>
        <topology evidence="1">Single-pass type I membrane protein</topology>
    </subcellularLocation>
</comment>
<name>A0A8T2AR68_9BRAS</name>
<keyword evidence="9 13" id="KW-0472">Membrane</keyword>